<feature type="transmembrane region" description="Helical" evidence="1">
    <location>
        <begin position="61"/>
        <end position="80"/>
    </location>
</feature>
<feature type="transmembrane region" description="Helical" evidence="1">
    <location>
        <begin position="339"/>
        <end position="361"/>
    </location>
</feature>
<dbReference type="STRING" id="1565605.PG1C_04530"/>
<feature type="transmembrane region" description="Helical" evidence="1">
    <location>
        <begin position="92"/>
        <end position="109"/>
    </location>
</feature>
<name>A0A0C5J863_9PROT</name>
<gene>
    <name evidence="4" type="ORF">PG1C_04530</name>
</gene>
<evidence type="ECO:0000313" key="4">
    <source>
        <dbReference type="EMBL" id="AJP47933.1"/>
    </source>
</evidence>
<dbReference type="Pfam" id="PF13194">
    <property type="entry name" value="DUF4010"/>
    <property type="match status" value="1"/>
</dbReference>
<reference evidence="4 5" key="1">
    <citation type="journal article" date="2015" name="Genome Announc.">
        <title>Complete Genome Sequence of a Novel Bacterium within the Family Rhodocyclaceae That Degrades Polycyclic Aromatic Hydrocarbons.</title>
        <authorList>
            <person name="Singleton D.R."/>
            <person name="Dickey A.N."/>
            <person name="Scholl E.H."/>
            <person name="Wright F.A."/>
            <person name="Aitken M.D."/>
        </authorList>
    </citation>
    <scope>NUCLEOTIDE SEQUENCE [LARGE SCALE GENOMIC DNA]</scope>
    <source>
        <strain evidence="5">PG1-Ca6</strain>
    </source>
</reference>
<feature type="transmembrane region" description="Helical" evidence="1">
    <location>
        <begin position="6"/>
        <end position="26"/>
    </location>
</feature>
<feature type="transmembrane region" description="Helical" evidence="1">
    <location>
        <begin position="373"/>
        <end position="396"/>
    </location>
</feature>
<dbReference type="Pfam" id="PF02308">
    <property type="entry name" value="MgtC"/>
    <property type="match status" value="1"/>
</dbReference>
<dbReference type="InterPro" id="IPR049177">
    <property type="entry name" value="MgtC_SapB_SrpB_YhiD_N"/>
</dbReference>
<keyword evidence="5" id="KW-1185">Reference proteome</keyword>
<evidence type="ECO:0000313" key="5">
    <source>
        <dbReference type="Proteomes" id="UP000061603"/>
    </source>
</evidence>
<feature type="transmembrane region" description="Helical" evidence="1">
    <location>
        <begin position="306"/>
        <end position="327"/>
    </location>
</feature>
<feature type="transmembrane region" description="Helical" evidence="1">
    <location>
        <begin position="231"/>
        <end position="257"/>
    </location>
</feature>
<dbReference type="Proteomes" id="UP000061603">
    <property type="component" value="Chromosome"/>
</dbReference>
<protein>
    <submittedName>
        <fullName evidence="4">Magnesium transporter MgtC</fullName>
    </submittedName>
</protein>
<keyword evidence="1" id="KW-0812">Transmembrane</keyword>
<keyword evidence="1" id="KW-0472">Membrane</keyword>
<organism evidence="4 5">
    <name type="scientific">Rugosibacter aromaticivorans</name>
    <dbReference type="NCBI Taxonomy" id="1565605"/>
    <lineage>
        <taxon>Bacteria</taxon>
        <taxon>Pseudomonadati</taxon>
        <taxon>Pseudomonadota</taxon>
        <taxon>Betaproteobacteria</taxon>
        <taxon>Nitrosomonadales</taxon>
        <taxon>Sterolibacteriaceae</taxon>
        <taxon>Rugosibacter</taxon>
    </lineage>
</organism>
<dbReference type="EMBL" id="CP010554">
    <property type="protein sequence ID" value="AJP47933.1"/>
    <property type="molecule type" value="Genomic_DNA"/>
</dbReference>
<dbReference type="HOGENOM" id="CLU_036781_1_1_4"/>
<dbReference type="AlphaFoldDB" id="A0A0C5J863"/>
<feature type="domain" description="MgtC/SapB/SrpB/YhiD N-terminal" evidence="2">
    <location>
        <begin position="15"/>
        <end position="134"/>
    </location>
</feature>
<sequence>MPPSEPNFAILQAFATSLGIGLLIGLERERQPDIKAGVRTFALVCLLGCLAALLAQTTGNSWILAAGFISVAAMMITALATDPLDNGDPGTTSVVALLVCYALGAIVWYGHASLAVMLGITTTTLLYFKHQLHDITQRLTHTDILSVLQFGVLSLVILPILPNQDFGPYLALNPHHIWWMVVLISGVSLAGYTALRLVGTRHGAMLLGIFGGLVSSTATTMIFSRHARQRAALVPVAGVIVLLATLVVMVRIGLVAFLIAPTLIASLAPVLGSGLLLGVLAVLWARQQQHRESNEALPMPEISNPTEIKTALTFGALYALILVLSAWLKDIAGSQGLYLLALISGLTDVDAITLSALRLFGAAQLSTDQAVTTITLAMLSNLAFKSGLIVVLGGRALARRTLFGMLAVAIGLIIGLLCLVY</sequence>
<feature type="transmembrane region" description="Helical" evidence="1">
    <location>
        <begin position="144"/>
        <end position="161"/>
    </location>
</feature>
<dbReference type="InterPro" id="IPR025105">
    <property type="entry name" value="DUF4010"/>
</dbReference>
<feature type="transmembrane region" description="Helical" evidence="1">
    <location>
        <begin position="176"/>
        <end position="195"/>
    </location>
</feature>
<dbReference type="KEGG" id="rbu:PG1C_04530"/>
<feature type="transmembrane region" description="Helical" evidence="1">
    <location>
        <begin position="38"/>
        <end position="55"/>
    </location>
</feature>
<accession>A0A0C5J863</accession>
<dbReference type="PANTHER" id="PTHR39084">
    <property type="entry name" value="MEMBRANE PROTEIN-RELATED"/>
    <property type="match status" value="1"/>
</dbReference>
<proteinExistence type="predicted"/>
<evidence type="ECO:0000259" key="2">
    <source>
        <dbReference type="Pfam" id="PF02308"/>
    </source>
</evidence>
<dbReference type="PATRIC" id="fig|1565605.3.peg.954"/>
<feature type="domain" description="DUF4010" evidence="3">
    <location>
        <begin position="182"/>
        <end position="393"/>
    </location>
</feature>
<dbReference type="RefSeq" id="WP_202636233.1">
    <property type="nucleotide sequence ID" value="NZ_CP010554.1"/>
</dbReference>
<keyword evidence="1" id="KW-1133">Transmembrane helix</keyword>
<dbReference type="PANTHER" id="PTHR39084:SF1">
    <property type="entry name" value="DUF4010 DOMAIN-CONTAINING PROTEIN"/>
    <property type="match status" value="1"/>
</dbReference>
<feature type="transmembrane region" description="Helical" evidence="1">
    <location>
        <begin position="263"/>
        <end position="285"/>
    </location>
</feature>
<evidence type="ECO:0000256" key="1">
    <source>
        <dbReference type="SAM" id="Phobius"/>
    </source>
</evidence>
<feature type="transmembrane region" description="Helical" evidence="1">
    <location>
        <begin position="402"/>
        <end position="420"/>
    </location>
</feature>
<evidence type="ECO:0000259" key="3">
    <source>
        <dbReference type="Pfam" id="PF13194"/>
    </source>
</evidence>